<name>A0AAX2BQ34_CITAM</name>
<dbReference type="Proteomes" id="UP000245995">
    <property type="component" value="Chromosome CITRO92"/>
</dbReference>
<accession>A0AAX2BQ34</accession>
<organism evidence="1 2">
    <name type="scientific">Citrobacter amalonaticus</name>
    <dbReference type="NCBI Taxonomy" id="35703"/>
    <lineage>
        <taxon>Bacteria</taxon>
        <taxon>Pseudomonadati</taxon>
        <taxon>Pseudomonadota</taxon>
        <taxon>Gammaproteobacteria</taxon>
        <taxon>Enterobacterales</taxon>
        <taxon>Enterobacteriaceae</taxon>
        <taxon>Citrobacter</taxon>
    </lineage>
</organism>
<protein>
    <submittedName>
        <fullName evidence="1">Uncharacterized protein</fullName>
    </submittedName>
</protein>
<dbReference type="EMBL" id="LT556085">
    <property type="protein sequence ID" value="SBA32588.1"/>
    <property type="molecule type" value="Genomic_DNA"/>
</dbReference>
<evidence type="ECO:0000313" key="2">
    <source>
        <dbReference type="Proteomes" id="UP000245995"/>
    </source>
</evidence>
<gene>
    <name evidence="1" type="ORF">CITRO92_4667</name>
</gene>
<dbReference type="AlphaFoldDB" id="A0AAX2BQ34"/>
<reference evidence="1 2" key="1">
    <citation type="submission" date="2016-04" db="EMBL/GenBank/DDBJ databases">
        <authorList>
            <person name="Regsiter A."/>
            <person name="William W."/>
        </authorList>
    </citation>
    <scope>NUCLEOTIDE SEQUENCE [LARGE SCALE GENOMIC DNA]</scope>
    <source>
        <strain evidence="1 2">92</strain>
    </source>
</reference>
<proteinExistence type="predicted"/>
<evidence type="ECO:0000313" key="1">
    <source>
        <dbReference type="EMBL" id="SBA32588.1"/>
    </source>
</evidence>
<sequence>MPLFRQRQHHAVVVEADLYTESFLQQILDFHRCFPRRLWHRFRCTGDRIHLTVDAQREVDRGVGIALTPAPPVVGYCGKQRVRRRGVNHLMLPVANRHQTRIGQLAGQTGRGDVHAQRPRALYRQMKTPAAESALAQRFTGVAQPPFVQQFFKNVTHRRNRQAGELRQLRFTELLFAPQMRQEDLFIRLSDTGVIESRTLHTLNSLNYIA</sequence>